<sequence>MFGVIQNVGRFSLSSADKHKSIYSEEYTGNHVVIFENELQEPPSISLTNPNVEMWIKRHKINHKNWKIADVDNYMNGNKFFKNIMDSIEFTRFVDKYKDK</sequence>
<protein>
    <submittedName>
        <fullName evidence="1">Uncharacterized protein</fullName>
    </submittedName>
</protein>
<proteinExistence type="predicted"/>
<organism evidence="1">
    <name type="scientific">Euplotes harpa</name>
    <dbReference type="NCBI Taxonomy" id="151035"/>
    <lineage>
        <taxon>Eukaryota</taxon>
        <taxon>Sar</taxon>
        <taxon>Alveolata</taxon>
        <taxon>Ciliophora</taxon>
        <taxon>Intramacronucleata</taxon>
        <taxon>Spirotrichea</taxon>
        <taxon>Hypotrichia</taxon>
        <taxon>Euplotida</taxon>
        <taxon>Euplotidae</taxon>
        <taxon>Euplotes</taxon>
    </lineage>
</organism>
<reference evidence="1" key="1">
    <citation type="submission" date="2021-01" db="EMBL/GenBank/DDBJ databases">
        <authorList>
            <person name="Corre E."/>
            <person name="Pelletier E."/>
            <person name="Niang G."/>
            <person name="Scheremetjew M."/>
            <person name="Finn R."/>
            <person name="Kale V."/>
            <person name="Holt S."/>
            <person name="Cochrane G."/>
            <person name="Meng A."/>
            <person name="Brown T."/>
            <person name="Cohen L."/>
        </authorList>
    </citation>
    <scope>NUCLEOTIDE SEQUENCE</scope>
    <source>
        <strain evidence="1">FSP1.4</strain>
    </source>
</reference>
<name>A0A7S3JLR9_9SPIT</name>
<evidence type="ECO:0000313" key="1">
    <source>
        <dbReference type="EMBL" id="CAE0358635.1"/>
    </source>
</evidence>
<accession>A0A7S3JLR9</accession>
<gene>
    <name evidence="1" type="ORF">EHAR0213_LOCUS17558</name>
</gene>
<dbReference type="AlphaFoldDB" id="A0A7S3JLR9"/>
<dbReference type="EMBL" id="HBII01041891">
    <property type="protein sequence ID" value="CAE0358635.1"/>
    <property type="molecule type" value="Transcribed_RNA"/>
</dbReference>